<evidence type="ECO:0000313" key="10">
    <source>
        <dbReference type="EMBL" id="CAE0151210.1"/>
    </source>
</evidence>
<dbReference type="Gene3D" id="1.10.287.130">
    <property type="match status" value="1"/>
</dbReference>
<dbReference type="InterPro" id="IPR035965">
    <property type="entry name" value="PAS-like_dom_sf"/>
</dbReference>
<dbReference type="EMBL" id="HBHY01020557">
    <property type="protein sequence ID" value="CAE0151210.1"/>
    <property type="molecule type" value="Transcribed_RNA"/>
</dbReference>
<dbReference type="CDD" id="cd16922">
    <property type="entry name" value="HATPase_EvgS-ArcB-TorS-like"/>
    <property type="match status" value="1"/>
</dbReference>
<dbReference type="InterPro" id="IPR005467">
    <property type="entry name" value="His_kinase_dom"/>
</dbReference>
<feature type="domain" description="PAS" evidence="8">
    <location>
        <begin position="85"/>
        <end position="156"/>
    </location>
</feature>
<dbReference type="SUPFAM" id="SSF52172">
    <property type="entry name" value="CheY-like"/>
    <property type="match status" value="2"/>
</dbReference>
<dbReference type="Gene3D" id="3.30.565.10">
    <property type="entry name" value="Histidine kinase-like ATPase, C-terminal domain"/>
    <property type="match status" value="1"/>
</dbReference>
<dbReference type="PROSITE" id="PS50113">
    <property type="entry name" value="PAC"/>
    <property type="match status" value="2"/>
</dbReference>
<evidence type="ECO:0000256" key="4">
    <source>
        <dbReference type="PROSITE-ProRule" id="PRU00169"/>
    </source>
</evidence>
<dbReference type="CDD" id="cd00082">
    <property type="entry name" value="HisKA"/>
    <property type="match status" value="1"/>
</dbReference>
<dbReference type="InterPro" id="IPR000700">
    <property type="entry name" value="PAS-assoc_C"/>
</dbReference>
<feature type="compositionally biased region" description="Basic and acidic residues" evidence="5">
    <location>
        <begin position="927"/>
        <end position="944"/>
    </location>
</feature>
<dbReference type="SMART" id="SM00388">
    <property type="entry name" value="HisKA"/>
    <property type="match status" value="1"/>
</dbReference>
<protein>
    <submittedName>
        <fullName evidence="10">Uncharacterized protein</fullName>
    </submittedName>
</protein>
<dbReference type="FunFam" id="3.30.565.10:FF:000010">
    <property type="entry name" value="Sensor histidine kinase RcsC"/>
    <property type="match status" value="1"/>
</dbReference>
<dbReference type="InterPro" id="IPR001789">
    <property type="entry name" value="Sig_transdc_resp-reg_receiver"/>
</dbReference>
<keyword evidence="2 4" id="KW-0597">Phosphoprotein</keyword>
<keyword evidence="3" id="KW-0716">Sensory transduction</keyword>
<proteinExistence type="predicted"/>
<feature type="domain" description="PAC" evidence="9">
    <location>
        <begin position="32"/>
        <end position="84"/>
    </location>
</feature>
<feature type="domain" description="PAC" evidence="9">
    <location>
        <begin position="159"/>
        <end position="211"/>
    </location>
</feature>
<feature type="domain" description="PAS" evidence="8">
    <location>
        <begin position="212"/>
        <end position="283"/>
    </location>
</feature>
<evidence type="ECO:0000256" key="2">
    <source>
        <dbReference type="ARBA" id="ARBA00022553"/>
    </source>
</evidence>
<dbReference type="Pfam" id="PF02518">
    <property type="entry name" value="HATPase_c"/>
    <property type="match status" value="1"/>
</dbReference>
<dbReference type="InterPro" id="IPR013767">
    <property type="entry name" value="PAS_fold"/>
</dbReference>
<evidence type="ECO:0000259" key="9">
    <source>
        <dbReference type="PROSITE" id="PS50113"/>
    </source>
</evidence>
<feature type="region of interest" description="Disordered" evidence="5">
    <location>
        <begin position="1323"/>
        <end position="1368"/>
    </location>
</feature>
<dbReference type="SMART" id="SM00387">
    <property type="entry name" value="HATPase_c"/>
    <property type="match status" value="1"/>
</dbReference>
<dbReference type="PROSITE" id="PS50109">
    <property type="entry name" value="HIS_KIN"/>
    <property type="match status" value="1"/>
</dbReference>
<dbReference type="GO" id="GO:0009881">
    <property type="term" value="F:photoreceptor activity"/>
    <property type="evidence" value="ECO:0007669"/>
    <property type="project" value="UniProtKB-KW"/>
</dbReference>
<dbReference type="Pfam" id="PF00989">
    <property type="entry name" value="PAS"/>
    <property type="match status" value="3"/>
</dbReference>
<dbReference type="PROSITE" id="PS50110">
    <property type="entry name" value="RESPONSE_REGULATORY"/>
    <property type="match status" value="2"/>
</dbReference>
<sequence length="1368" mass="147359">MGRHLVQNFISPDYRESVQQVLDDALLGKEAANFEFPLFTKGGERVEVLLNATTRRDASGNIVGVMGVGQDITESKQAALKQENIALELRQFVETANAPIFGIDVDGNVNEWNDKAASIVGFTKAETMGRRLVQNFISPDYRESVQQVLDNALLGTEAQNFEFPLFTKSGERLEVLLNATTRRNVDGEIYGVIGVGQDITERKKAEVELESIAKELRLFIETANAPIFGIDVDGNINEWNNKMSELLGYSFDEAMGRRFSSMVYEEEDRLNVENILTAALGVESTPMFEIPFYTKKQREAGDLSDPVYILFNANPRHDVSRKVVGVLSVGQDVTHFKRVLMAEVALSKAKAANDAKSHFLANMSHEMRTPLNGIIGMNELLSDTLAEGDQQDLSRQIRTSANGLLTLISDILDLTRVEAGKLELDSSTFSLTNTVEEAVDSLAHLAAVKGVEVIFSLDPSAPHIVQGDGERLKQVLLNLLSNALKFTAEGEIELSVEILSEAAEGWVVQISVRDTGIGISKEAQKRLFSRFTQVDSTTTRRYGGTGLGLAISKQLVELMGGHIAVQSEPAKGSTFSLTARLARPPSDLCVEEGLDEGLLGCSDSPDSSPAAVVLVSKNAAMLDWMRRAAEGAGADVVASLHSAALEESALLHAAQGALEGRCGVAIVSVLSAEELERAAAAHDRCSHLIQTCVILAPIMLRANATKLGRGRWSVLTKPARVAEVTATIRAAAHGGIYVPPVKHKDSDLPTTVDALANIVRGDDVDVADEALQRPPTSSEARNGAAGTEMPLVLVVEDDQVCQQVVKRMLKNAGYKSEVACNGQEALEMLRGDDGRIGERYHCALFDLNMPIMDGAEASRIVRAEEAEQHERARAEGRVVRRLPLVGITGGTAEDVDVCRAAGMDRFVKKPITAKMLVAAVNSFDSHAQDEGGEAHGGRNALSERRRSRTSLDKSPLVVSLATSSKGEEGGVSAEAEALLRQSLDDRSEEDIASLREKLGLQMHLRAVIATADGAASQHLGELLQMTGVCEVVAVCTSAREVTRHLLADSAAREPRTRVDLVVMDARDDSMVEVARQLAQRMAPERVVIAGMNAQQQDLPHGRKVRFGPGAAGSGGGAPDAWLSCDPATFTHQLPAPHSMTQRDVLALMWVAYGYLEARRRPIALVAEDDAVSQKVIVGLLRSMSWRAVVVPDGRQAVRMLQRHDAFSAVLMDCNMPLMDGWEATREVRRIEGNTPCPVPIVACTANVMAGDSDKCMEAGMNIYLSKPVKRRVLEHALRVATNGTALREELGKEAVGEAAPVTYRQGGSEFKVFGFPAARAAARAATAEGEVDDGGGDGDGGGGDGDEEAAGGAMIGKRKRHASVERQA</sequence>
<evidence type="ECO:0000259" key="8">
    <source>
        <dbReference type="PROSITE" id="PS50112"/>
    </source>
</evidence>
<feature type="modified residue" description="4-aspartylphosphate" evidence="4">
    <location>
        <position position="1212"/>
    </location>
</feature>
<dbReference type="InterPro" id="IPR004358">
    <property type="entry name" value="Sig_transdc_His_kin-like_C"/>
</dbReference>
<name>A0A7S3FJ96_9VIRI</name>
<dbReference type="Pfam" id="PF00512">
    <property type="entry name" value="HisKA"/>
    <property type="match status" value="1"/>
</dbReference>
<dbReference type="InterPro" id="IPR036890">
    <property type="entry name" value="HATPase_C_sf"/>
</dbReference>
<dbReference type="PANTHER" id="PTHR45339">
    <property type="entry name" value="HYBRID SIGNAL TRANSDUCTION HISTIDINE KINASE J"/>
    <property type="match status" value="1"/>
</dbReference>
<dbReference type="GO" id="GO:0000155">
    <property type="term" value="F:phosphorelay sensor kinase activity"/>
    <property type="evidence" value="ECO:0007669"/>
    <property type="project" value="InterPro"/>
</dbReference>
<evidence type="ECO:0000256" key="5">
    <source>
        <dbReference type="SAM" id="MobiDB-lite"/>
    </source>
</evidence>
<dbReference type="Gene3D" id="3.30.450.20">
    <property type="entry name" value="PAS domain"/>
    <property type="match status" value="3"/>
</dbReference>
<dbReference type="SUPFAM" id="SSF55874">
    <property type="entry name" value="ATPase domain of HSP90 chaperone/DNA topoisomerase II/histidine kinase"/>
    <property type="match status" value="1"/>
</dbReference>
<dbReference type="PRINTS" id="PR00344">
    <property type="entry name" value="BCTRLSENSOR"/>
</dbReference>
<dbReference type="SMART" id="SM00448">
    <property type="entry name" value="REC"/>
    <property type="match status" value="2"/>
</dbReference>
<dbReference type="Gene3D" id="3.40.50.2300">
    <property type="match status" value="2"/>
</dbReference>
<feature type="domain" description="Response regulatory" evidence="7">
    <location>
        <begin position="1162"/>
        <end position="1281"/>
    </location>
</feature>
<dbReference type="InterPro" id="IPR011006">
    <property type="entry name" value="CheY-like_superfamily"/>
</dbReference>
<keyword evidence="1" id="KW-0157">Chromophore</keyword>
<organism evidence="10">
    <name type="scientific">Prasinoderma singulare</name>
    <dbReference type="NCBI Taxonomy" id="676789"/>
    <lineage>
        <taxon>Eukaryota</taxon>
        <taxon>Viridiplantae</taxon>
        <taxon>Prasinodermophyta</taxon>
        <taxon>Prasinodermophyceae</taxon>
        <taxon>Prasinodermales</taxon>
        <taxon>Prasinodermaceae</taxon>
        <taxon>Prasinoderma</taxon>
    </lineage>
</organism>
<keyword evidence="1" id="KW-0675">Receptor</keyword>
<dbReference type="InterPro" id="IPR003594">
    <property type="entry name" value="HATPase_dom"/>
</dbReference>
<dbReference type="GO" id="GO:0006355">
    <property type="term" value="P:regulation of DNA-templated transcription"/>
    <property type="evidence" value="ECO:0007669"/>
    <property type="project" value="InterPro"/>
</dbReference>
<feature type="domain" description="Response regulatory" evidence="7">
    <location>
        <begin position="791"/>
        <end position="924"/>
    </location>
</feature>
<dbReference type="InterPro" id="IPR036097">
    <property type="entry name" value="HisK_dim/P_sf"/>
</dbReference>
<reference evidence="10" key="1">
    <citation type="submission" date="2021-01" db="EMBL/GenBank/DDBJ databases">
        <authorList>
            <person name="Corre E."/>
            <person name="Pelletier E."/>
            <person name="Niang G."/>
            <person name="Scheremetjew M."/>
            <person name="Finn R."/>
            <person name="Kale V."/>
            <person name="Holt S."/>
            <person name="Cochrane G."/>
            <person name="Meng A."/>
            <person name="Brown T."/>
            <person name="Cohen L."/>
        </authorList>
    </citation>
    <scope>NUCLEOTIDE SEQUENCE</scope>
    <source>
        <strain evidence="10">RCC927</strain>
    </source>
</reference>
<feature type="modified residue" description="4-aspartylphosphate" evidence="4">
    <location>
        <position position="846"/>
    </location>
</feature>
<evidence type="ECO:0000256" key="3">
    <source>
        <dbReference type="ARBA" id="ARBA00022606"/>
    </source>
</evidence>
<dbReference type="SMART" id="SM00086">
    <property type="entry name" value="PAC"/>
    <property type="match status" value="3"/>
</dbReference>
<dbReference type="SMART" id="SM00091">
    <property type="entry name" value="PAS"/>
    <property type="match status" value="2"/>
</dbReference>
<dbReference type="Pfam" id="PF00072">
    <property type="entry name" value="Response_reg"/>
    <property type="match status" value="2"/>
</dbReference>
<evidence type="ECO:0000259" key="7">
    <source>
        <dbReference type="PROSITE" id="PS50110"/>
    </source>
</evidence>
<dbReference type="InterPro" id="IPR003661">
    <property type="entry name" value="HisK_dim/P_dom"/>
</dbReference>
<dbReference type="NCBIfam" id="TIGR00229">
    <property type="entry name" value="sensory_box"/>
    <property type="match status" value="3"/>
</dbReference>
<accession>A0A7S3FJ96</accession>
<feature type="domain" description="PAS" evidence="8">
    <location>
        <begin position="1"/>
        <end position="29"/>
    </location>
</feature>
<dbReference type="GO" id="GO:0009637">
    <property type="term" value="P:response to blue light"/>
    <property type="evidence" value="ECO:0007669"/>
    <property type="project" value="UniProtKB-ARBA"/>
</dbReference>
<feature type="domain" description="Histidine kinase" evidence="6">
    <location>
        <begin position="362"/>
        <end position="583"/>
    </location>
</feature>
<dbReference type="CDD" id="cd00130">
    <property type="entry name" value="PAS"/>
    <property type="match status" value="2"/>
</dbReference>
<evidence type="ECO:0000259" key="6">
    <source>
        <dbReference type="PROSITE" id="PS50109"/>
    </source>
</evidence>
<dbReference type="PANTHER" id="PTHR45339:SF5">
    <property type="entry name" value="HISTIDINE KINASE"/>
    <property type="match status" value="1"/>
</dbReference>
<dbReference type="SUPFAM" id="SSF47384">
    <property type="entry name" value="Homodimeric domain of signal transducing histidine kinase"/>
    <property type="match status" value="1"/>
</dbReference>
<dbReference type="InterPro" id="IPR000014">
    <property type="entry name" value="PAS"/>
</dbReference>
<dbReference type="PROSITE" id="PS50112">
    <property type="entry name" value="PAS"/>
    <property type="match status" value="3"/>
</dbReference>
<feature type="region of interest" description="Disordered" evidence="5">
    <location>
        <begin position="927"/>
        <end position="972"/>
    </location>
</feature>
<gene>
    <name evidence="10" type="ORF">PSIN1315_LOCUS13150</name>
</gene>
<evidence type="ECO:0000256" key="1">
    <source>
        <dbReference type="ARBA" id="ARBA00022543"/>
    </source>
</evidence>
<dbReference type="SUPFAM" id="SSF55785">
    <property type="entry name" value="PYP-like sensor domain (PAS domain)"/>
    <property type="match status" value="3"/>
</dbReference>
<dbReference type="CDD" id="cd17546">
    <property type="entry name" value="REC_hyHK_CKI1_RcsC-like"/>
    <property type="match status" value="2"/>
</dbReference>
<keyword evidence="1" id="KW-0600">Photoreceptor protein</keyword>
<dbReference type="InterPro" id="IPR001610">
    <property type="entry name" value="PAC"/>
</dbReference>